<evidence type="ECO:0000256" key="1">
    <source>
        <dbReference type="SAM" id="MobiDB-lite"/>
    </source>
</evidence>
<protein>
    <submittedName>
        <fullName evidence="2">Uncharacterized protein</fullName>
    </submittedName>
</protein>
<dbReference type="Proteomes" id="UP000288227">
    <property type="component" value="Unassembled WGS sequence"/>
</dbReference>
<dbReference type="AlphaFoldDB" id="A0A401UCJ9"/>
<comment type="caution">
    <text evidence="2">The sequence shown here is derived from an EMBL/GenBank/DDBJ whole genome shotgun (WGS) entry which is preliminary data.</text>
</comment>
<name>A0A401UCJ9_9BACT</name>
<sequence length="111" mass="12479">MLLSSFAFAQRKKKGSRAPSQVTSVGPFYPDANKYIPKAKRGKSKSKDGISRQAQQNAVARRELTAKQKRKAERTLAGTNYGSINYFGHKRPPKKRKPEDMKLCEVCGIKH</sequence>
<evidence type="ECO:0000313" key="2">
    <source>
        <dbReference type="EMBL" id="GCC52602.1"/>
    </source>
</evidence>
<keyword evidence="3" id="KW-1185">Reference proteome</keyword>
<dbReference type="RefSeq" id="WP_127123259.1">
    <property type="nucleotide sequence ID" value="NZ_BHXQ01000005.1"/>
</dbReference>
<evidence type="ECO:0000313" key="3">
    <source>
        <dbReference type="Proteomes" id="UP000288227"/>
    </source>
</evidence>
<organism evidence="2 3">
    <name type="scientific">Chryseotalea sanaruensis</name>
    <dbReference type="NCBI Taxonomy" id="2482724"/>
    <lineage>
        <taxon>Bacteria</taxon>
        <taxon>Pseudomonadati</taxon>
        <taxon>Bacteroidota</taxon>
        <taxon>Cytophagia</taxon>
        <taxon>Cytophagales</taxon>
        <taxon>Chryseotaleaceae</taxon>
        <taxon>Chryseotalea</taxon>
    </lineage>
</organism>
<proteinExistence type="predicted"/>
<feature type="region of interest" description="Disordered" evidence="1">
    <location>
        <begin position="1"/>
        <end position="77"/>
    </location>
</feature>
<feature type="region of interest" description="Disordered" evidence="1">
    <location>
        <begin position="82"/>
        <end position="101"/>
    </location>
</feature>
<reference evidence="2 3" key="1">
    <citation type="submission" date="2018-11" db="EMBL/GenBank/DDBJ databases">
        <title>Chryseotalea sanarue gen. nov., sp., nov., a member of the family Cytophagaceae, isolated from a brackish lake in Hamamatsu Japan.</title>
        <authorList>
            <person name="Maejima Y."/>
            <person name="Iino T."/>
            <person name="Muraguchi Y."/>
            <person name="Fukuda K."/>
            <person name="Ohkuma M."/>
            <person name="Moriuchi R."/>
            <person name="Dohra H."/>
            <person name="Kimbara K."/>
            <person name="Shintani M."/>
        </authorList>
    </citation>
    <scope>NUCLEOTIDE SEQUENCE [LARGE SCALE GENOMIC DNA]</scope>
    <source>
        <strain evidence="2 3">Ys</strain>
    </source>
</reference>
<dbReference type="OrthoDB" id="966201at2"/>
<gene>
    <name evidence="2" type="ORF">SanaruYs_28390</name>
</gene>
<dbReference type="EMBL" id="BHXQ01000005">
    <property type="protein sequence ID" value="GCC52602.1"/>
    <property type="molecule type" value="Genomic_DNA"/>
</dbReference>
<accession>A0A401UCJ9</accession>